<keyword evidence="2" id="KW-1185">Reference proteome</keyword>
<evidence type="ECO:0000313" key="1">
    <source>
        <dbReference type="EMBL" id="SFE95379.1"/>
    </source>
</evidence>
<dbReference type="EMBL" id="FOND01000007">
    <property type="protein sequence ID" value="SFE95379.1"/>
    <property type="molecule type" value="Genomic_DNA"/>
</dbReference>
<dbReference type="Pfam" id="PF08843">
    <property type="entry name" value="AbiEii"/>
    <property type="match status" value="1"/>
</dbReference>
<dbReference type="GO" id="GO:0016740">
    <property type="term" value="F:transferase activity"/>
    <property type="evidence" value="ECO:0007669"/>
    <property type="project" value="UniProtKB-KW"/>
</dbReference>
<dbReference type="RefSeq" id="WP_217640679.1">
    <property type="nucleotide sequence ID" value="NZ_FOND01000007.1"/>
</dbReference>
<dbReference type="InterPro" id="IPR014942">
    <property type="entry name" value="AbiEii"/>
</dbReference>
<sequence length="308" mass="34217">MTAPRRTSATRATPDGRAYLDLRSEAKKAGRATAEYLRLYALEGFLTRLAASPHVHALVLKGGVLLAAYDLRRPTADIDFAALAQSREIDHIRQLVIDVAQTVLPSDQDDGLQFDTSNVHAESIRDEDEYSGVRVTLRAQLATANETFHVDVNVGDPIWPQPERVHVPRLLGGQIDLFGYPIPMVLAEKVVTAAQRGTASTRWRDFGDIYLLTGAHGCTAQAARQAILAVAHHRGTDLPPLRALLDGYAELAQTRYRRWRDRQHLQDRLPDQFADLLEATFRFADPLLDASTVPDTATWVPATRTWTP</sequence>
<dbReference type="Proteomes" id="UP000198589">
    <property type="component" value="Unassembled WGS sequence"/>
</dbReference>
<organism evidence="1 2">
    <name type="scientific">Blastococcus tunisiensis</name>
    <dbReference type="NCBI Taxonomy" id="1798228"/>
    <lineage>
        <taxon>Bacteria</taxon>
        <taxon>Bacillati</taxon>
        <taxon>Actinomycetota</taxon>
        <taxon>Actinomycetes</taxon>
        <taxon>Geodermatophilales</taxon>
        <taxon>Geodermatophilaceae</taxon>
        <taxon>Blastococcus</taxon>
    </lineage>
</organism>
<reference evidence="2" key="1">
    <citation type="submission" date="2016-10" db="EMBL/GenBank/DDBJ databases">
        <authorList>
            <person name="Varghese N."/>
            <person name="Submissions S."/>
        </authorList>
    </citation>
    <scope>NUCLEOTIDE SEQUENCE [LARGE SCALE GENOMIC DNA]</scope>
    <source>
        <strain evidence="2">DSM 46838</strain>
    </source>
</reference>
<keyword evidence="1" id="KW-0808">Transferase</keyword>
<protein>
    <submittedName>
        <fullName evidence="1">Nucleotidyl transferase AbiEii toxin, Type IV TA system</fullName>
    </submittedName>
</protein>
<evidence type="ECO:0000313" key="2">
    <source>
        <dbReference type="Proteomes" id="UP000198589"/>
    </source>
</evidence>
<dbReference type="AlphaFoldDB" id="A0A1I2ERC3"/>
<accession>A0A1I2ERC3</accession>
<name>A0A1I2ERC3_9ACTN</name>
<proteinExistence type="predicted"/>
<gene>
    <name evidence="1" type="ORF">SAMN05216574_107161</name>
</gene>